<keyword evidence="2" id="KW-1133">Transmembrane helix</keyword>
<evidence type="ECO:0000256" key="1">
    <source>
        <dbReference type="SAM" id="MobiDB-lite"/>
    </source>
</evidence>
<reference evidence="3 4" key="1">
    <citation type="submission" date="2024-10" db="EMBL/GenBank/DDBJ databases">
        <authorList>
            <person name="Kim D."/>
        </authorList>
    </citation>
    <scope>NUCLEOTIDE SEQUENCE [LARGE SCALE GENOMIC DNA]</scope>
    <source>
        <strain evidence="3">BH-2024</strain>
    </source>
</reference>
<organism evidence="3 4">
    <name type="scientific">Heterodera trifolii</name>
    <dbReference type="NCBI Taxonomy" id="157864"/>
    <lineage>
        <taxon>Eukaryota</taxon>
        <taxon>Metazoa</taxon>
        <taxon>Ecdysozoa</taxon>
        <taxon>Nematoda</taxon>
        <taxon>Chromadorea</taxon>
        <taxon>Rhabditida</taxon>
        <taxon>Tylenchina</taxon>
        <taxon>Tylenchomorpha</taxon>
        <taxon>Tylenchoidea</taxon>
        <taxon>Heteroderidae</taxon>
        <taxon>Heteroderinae</taxon>
        <taxon>Heterodera</taxon>
    </lineage>
</organism>
<evidence type="ECO:0000313" key="4">
    <source>
        <dbReference type="Proteomes" id="UP001620626"/>
    </source>
</evidence>
<accession>A0ABD2L6M7</accession>
<keyword evidence="2" id="KW-0472">Membrane</keyword>
<keyword evidence="2" id="KW-0812">Transmembrane</keyword>
<keyword evidence="4" id="KW-1185">Reference proteome</keyword>
<dbReference type="EMBL" id="JBICBT010000528">
    <property type="protein sequence ID" value="KAL3110851.1"/>
    <property type="molecule type" value="Genomic_DNA"/>
</dbReference>
<feature type="region of interest" description="Disordered" evidence="1">
    <location>
        <begin position="359"/>
        <end position="443"/>
    </location>
</feature>
<feature type="compositionally biased region" description="Polar residues" evidence="1">
    <location>
        <begin position="53"/>
        <end position="63"/>
    </location>
</feature>
<dbReference type="Proteomes" id="UP001620626">
    <property type="component" value="Unassembled WGS sequence"/>
</dbReference>
<feature type="compositionally biased region" description="Low complexity" evidence="1">
    <location>
        <begin position="398"/>
        <end position="415"/>
    </location>
</feature>
<sequence length="443" mass="48147">MPLWPANRELRPAIIHSIFIMFTQFSAFCIFAVLICFFAALFYSVCSNRTGTGPSRSNSSTAYAKSVPPPGSGQTGVPVQRVLLVPPAYQTMPIAGNVAGVHSYIGSSSSNGGGIVGENNNSLMHNAPVAYAMSQSRQSEAQNHSVMMPNESLNADGTTRTAFLQQSWPLNSRISLTLRLMEVELLSATNTSGGRERYAVCNALLTNSEQARVLVVAWRNRAQPRGASVFGGWSWLNVSAYQSCVAWGAREPPAPNMYSQLHLPTPAVSEALPVQIQTNPMLNLAQNSNNDAELMQNIMNELLNDNNTDGNATNHSAITQAQSGHHQQQHHQSNVQLGQIPTTIGLVVNLQQQQQQQQQQSLVGAEIQQGQNEEPPPGPMTSRHHNQRRESTHGSTIAAAAVAASVEETNSNQSVVRRRRNNNNNSGRGTTNRENPVELVRND</sequence>
<proteinExistence type="predicted"/>
<dbReference type="AlphaFoldDB" id="A0ABD2L6M7"/>
<protein>
    <submittedName>
        <fullName evidence="3">Uncharacterized protein</fullName>
    </submittedName>
</protein>
<feature type="region of interest" description="Disordered" evidence="1">
    <location>
        <begin position="53"/>
        <end position="75"/>
    </location>
</feature>
<comment type="caution">
    <text evidence="3">The sequence shown here is derived from an EMBL/GenBank/DDBJ whole genome shotgun (WGS) entry which is preliminary data.</text>
</comment>
<gene>
    <name evidence="3" type="ORF">niasHT_014788</name>
</gene>
<evidence type="ECO:0000313" key="3">
    <source>
        <dbReference type="EMBL" id="KAL3110851.1"/>
    </source>
</evidence>
<name>A0ABD2L6M7_9BILA</name>
<evidence type="ECO:0000256" key="2">
    <source>
        <dbReference type="SAM" id="Phobius"/>
    </source>
</evidence>
<feature type="compositionally biased region" description="Low complexity" evidence="1">
    <location>
        <begin position="422"/>
        <end position="433"/>
    </location>
</feature>
<feature type="transmembrane region" description="Helical" evidence="2">
    <location>
        <begin position="18"/>
        <end position="43"/>
    </location>
</feature>